<dbReference type="Proteomes" id="UP001367508">
    <property type="component" value="Unassembled WGS sequence"/>
</dbReference>
<comment type="caution">
    <text evidence="1">The sequence shown here is derived from an EMBL/GenBank/DDBJ whole genome shotgun (WGS) entry which is preliminary data.</text>
</comment>
<accession>A0AAN9MCG9</accession>
<proteinExistence type="predicted"/>
<sequence>MRVRLMNVMGVGGDGHRYKEMEPFSTTINVNRVWRLLSLHDRPAAIIGENHRAPHNNAKALRLGNRNHTVAIGSYNNIATIRVVKQRRWRSKPLNHTINL</sequence>
<name>A0AAN9MCG9_CANGL</name>
<dbReference type="AlphaFoldDB" id="A0AAN9MCG9"/>
<keyword evidence="2" id="KW-1185">Reference proteome</keyword>
<organism evidence="1 2">
    <name type="scientific">Canavalia gladiata</name>
    <name type="common">Sword bean</name>
    <name type="synonym">Dolichos gladiatus</name>
    <dbReference type="NCBI Taxonomy" id="3824"/>
    <lineage>
        <taxon>Eukaryota</taxon>
        <taxon>Viridiplantae</taxon>
        <taxon>Streptophyta</taxon>
        <taxon>Embryophyta</taxon>
        <taxon>Tracheophyta</taxon>
        <taxon>Spermatophyta</taxon>
        <taxon>Magnoliopsida</taxon>
        <taxon>eudicotyledons</taxon>
        <taxon>Gunneridae</taxon>
        <taxon>Pentapetalae</taxon>
        <taxon>rosids</taxon>
        <taxon>fabids</taxon>
        <taxon>Fabales</taxon>
        <taxon>Fabaceae</taxon>
        <taxon>Papilionoideae</taxon>
        <taxon>50 kb inversion clade</taxon>
        <taxon>NPAAA clade</taxon>
        <taxon>indigoferoid/millettioid clade</taxon>
        <taxon>Phaseoleae</taxon>
        <taxon>Canavalia</taxon>
    </lineage>
</organism>
<evidence type="ECO:0000313" key="2">
    <source>
        <dbReference type="Proteomes" id="UP001367508"/>
    </source>
</evidence>
<protein>
    <submittedName>
        <fullName evidence="1">Uncharacterized protein</fullName>
    </submittedName>
</protein>
<dbReference type="EMBL" id="JAYMYQ010000002">
    <property type="protein sequence ID" value="KAK7350319.1"/>
    <property type="molecule type" value="Genomic_DNA"/>
</dbReference>
<reference evidence="1 2" key="1">
    <citation type="submission" date="2024-01" db="EMBL/GenBank/DDBJ databases">
        <title>The genomes of 5 underutilized Papilionoideae crops provide insights into root nodulation and disease resistanc.</title>
        <authorList>
            <person name="Jiang F."/>
        </authorList>
    </citation>
    <scope>NUCLEOTIDE SEQUENCE [LARGE SCALE GENOMIC DNA]</scope>
    <source>
        <strain evidence="1">LVBAO_FW01</strain>
        <tissue evidence="1">Leaves</tissue>
    </source>
</reference>
<evidence type="ECO:0000313" key="1">
    <source>
        <dbReference type="EMBL" id="KAK7350319.1"/>
    </source>
</evidence>
<gene>
    <name evidence="1" type="ORF">VNO77_08799</name>
</gene>